<feature type="domain" description="Glycosyltransferase 2-like" evidence="1">
    <location>
        <begin position="49"/>
        <end position="111"/>
    </location>
</feature>
<dbReference type="InterPro" id="IPR001173">
    <property type="entry name" value="Glyco_trans_2-like"/>
</dbReference>
<protein>
    <submittedName>
        <fullName evidence="2">Glycosyl transferase</fullName>
    </submittedName>
</protein>
<organism evidence="2">
    <name type="scientific">uncultured Poseidoniia archaeon</name>
    <dbReference type="NCBI Taxonomy" id="1697135"/>
    <lineage>
        <taxon>Archaea</taxon>
        <taxon>Methanobacteriati</taxon>
        <taxon>Thermoplasmatota</taxon>
        <taxon>Candidatus Poseidoniia</taxon>
        <taxon>environmental samples</taxon>
    </lineage>
</organism>
<name>A0A1B1T8W4_9ARCH</name>
<reference evidence="2" key="1">
    <citation type="submission" date="2014-11" db="EMBL/GenBank/DDBJ databases">
        <authorList>
            <person name="Zhu J."/>
            <person name="Qi W."/>
            <person name="Song R."/>
        </authorList>
    </citation>
    <scope>NUCLEOTIDE SEQUENCE</scope>
</reference>
<dbReference type="PANTHER" id="PTHR43685:SF3">
    <property type="entry name" value="SLR2126 PROTEIN"/>
    <property type="match status" value="1"/>
</dbReference>
<accession>A0A1B1T8W4</accession>
<proteinExistence type="predicted"/>
<dbReference type="AlphaFoldDB" id="A0A1B1T8W4"/>
<dbReference type="Gene3D" id="3.90.550.10">
    <property type="entry name" value="Spore Coat Polysaccharide Biosynthesis Protein SpsA, Chain A"/>
    <property type="match status" value="1"/>
</dbReference>
<dbReference type="InterPro" id="IPR050834">
    <property type="entry name" value="Glycosyltransf_2"/>
</dbReference>
<keyword evidence="2" id="KW-0808">Transferase</keyword>
<evidence type="ECO:0000313" key="2">
    <source>
        <dbReference type="EMBL" id="ANV78713.1"/>
    </source>
</evidence>
<dbReference type="PANTHER" id="PTHR43685">
    <property type="entry name" value="GLYCOSYLTRANSFERASE"/>
    <property type="match status" value="1"/>
</dbReference>
<dbReference type="SUPFAM" id="SSF53448">
    <property type="entry name" value="Nucleotide-diphospho-sugar transferases"/>
    <property type="match status" value="1"/>
</dbReference>
<dbReference type="InterPro" id="IPR029044">
    <property type="entry name" value="Nucleotide-diphossugar_trans"/>
</dbReference>
<dbReference type="GO" id="GO:0016740">
    <property type="term" value="F:transferase activity"/>
    <property type="evidence" value="ECO:0007669"/>
    <property type="project" value="UniProtKB-KW"/>
</dbReference>
<evidence type="ECO:0000259" key="1">
    <source>
        <dbReference type="Pfam" id="PF00535"/>
    </source>
</evidence>
<dbReference type="EMBL" id="KP211795">
    <property type="protein sequence ID" value="ANV78713.1"/>
    <property type="molecule type" value="Genomic_DNA"/>
</dbReference>
<sequence length="281" mass="32282">MCTDIHMSIGVDVVIPTFRRPDVLSRCLDSLSKQTIAPESIEIIDDSETDFGPGISRNIGWKRGSADIVAFLDDDCVAPSNWIETILKLFEKNDFIGGIEGAMTTEDGIGNIVSHNPPTRFKWDRFKTANLIIKRKILEEVGGFDERYHLHREDTDLAWKVIDAGHKIIWAPECIMHHPEPLGSMGTYAPYPKSEQLLYRRNPRKYVESAAGLISRTSVINGDLWKLQKKLRKKQENSDVRPLSRYESWSLWSRAWFVAIFWLIRKNLFGEPKKVSKNLRI</sequence>
<dbReference type="Pfam" id="PF00535">
    <property type="entry name" value="Glycos_transf_2"/>
    <property type="match status" value="1"/>
</dbReference>
<reference evidence="2" key="2">
    <citation type="journal article" date="2015" name="ISME J.">
        <title>A new class of marine Euryarchaeota group II from the Mediterranean deep chlorophyll maximum.</title>
        <authorList>
            <person name="Martin-Cuadrado A.B."/>
            <person name="Garcia-Heredia I."/>
            <person name="Molto A.G."/>
            <person name="Lopez-Ubeda R."/>
            <person name="Kimes N."/>
            <person name="Lopez-Garcia P."/>
            <person name="Moreira D."/>
            <person name="Rodriguez-Valera F."/>
        </authorList>
    </citation>
    <scope>NUCLEOTIDE SEQUENCE</scope>
</reference>